<reference evidence="2" key="1">
    <citation type="submission" date="2016-11" db="EMBL/GenBank/DDBJ databases">
        <authorList>
            <person name="Varghese N."/>
            <person name="Submissions S."/>
        </authorList>
    </citation>
    <scope>NUCLEOTIDE SEQUENCE [LARGE SCALE GENOMIC DNA]</scope>
    <source>
        <strain evidence="2">DSM 10349</strain>
    </source>
</reference>
<dbReference type="InterPro" id="IPR009776">
    <property type="entry name" value="Spore_0_M"/>
</dbReference>
<evidence type="ECO:0000313" key="1">
    <source>
        <dbReference type="EMBL" id="SHJ93022.1"/>
    </source>
</evidence>
<proteinExistence type="predicted"/>
<organism evidence="1 2">
    <name type="scientific">Desulforamulus aeronauticus DSM 10349</name>
    <dbReference type="NCBI Taxonomy" id="1121421"/>
    <lineage>
        <taxon>Bacteria</taxon>
        <taxon>Bacillati</taxon>
        <taxon>Bacillota</taxon>
        <taxon>Clostridia</taxon>
        <taxon>Eubacteriales</taxon>
        <taxon>Peptococcaceae</taxon>
        <taxon>Desulforamulus</taxon>
    </lineage>
</organism>
<dbReference type="RefSeq" id="WP_072910257.1">
    <property type="nucleotide sequence ID" value="NZ_FRAR01000004.1"/>
</dbReference>
<evidence type="ECO:0000313" key="2">
    <source>
        <dbReference type="Proteomes" id="UP000183997"/>
    </source>
</evidence>
<dbReference type="Proteomes" id="UP000183997">
    <property type="component" value="Unassembled WGS sequence"/>
</dbReference>
<sequence>MFKKLLAGLGIDGAKVDFIVNQQQVELGGVIDGKVLVRGGAVDQEIDEINIALVVTSCYKTDDGVKNVRQQIASGKIANKLHSKANSPEITIPVQFKIPYNIPISTYFTKYHFETNLDIKNAIDAKDVDDIFVKANSPVQVILDAVTELGFKPKPRSGEYNGKCQQFEYTPTQFMRGKLDELELYLEAHEDRINLMLQIDKKTRGLFASLADNLDLDERHVFVTIPNHQVTSPGQVATYLRDLIEREYSKI</sequence>
<accession>A0A1M6NBG7</accession>
<dbReference type="OrthoDB" id="2351239at2"/>
<dbReference type="PANTHER" id="PTHR40053">
    <property type="entry name" value="SPORULATION-CONTROL PROTEIN SPO0M"/>
    <property type="match status" value="1"/>
</dbReference>
<name>A0A1M6NBG7_9FIRM</name>
<keyword evidence="2" id="KW-1185">Reference proteome</keyword>
<dbReference type="STRING" id="1121421.SAMN02745123_00030"/>
<dbReference type="AlphaFoldDB" id="A0A1M6NBG7"/>
<gene>
    <name evidence="1" type="ORF">SAMN02745123_00030</name>
</gene>
<dbReference type="Pfam" id="PF07070">
    <property type="entry name" value="Spo0M"/>
    <property type="match status" value="1"/>
</dbReference>
<dbReference type="EMBL" id="FRAR01000004">
    <property type="protein sequence ID" value="SHJ93022.1"/>
    <property type="molecule type" value="Genomic_DNA"/>
</dbReference>
<dbReference type="PANTHER" id="PTHR40053:SF1">
    <property type="entry name" value="SPORULATION-CONTROL PROTEIN SPO0M"/>
    <property type="match status" value="1"/>
</dbReference>
<protein>
    <submittedName>
        <fullName evidence="1">Sporulation-control protein</fullName>
    </submittedName>
</protein>